<dbReference type="RefSeq" id="XP_013261490.1">
    <property type="nucleotide sequence ID" value="XM_013406036.1"/>
</dbReference>
<dbReference type="HOGENOM" id="CLU_065416_1_0_1"/>
<organism evidence="2 3">
    <name type="scientific">Exophiala aquamarina CBS 119918</name>
    <dbReference type="NCBI Taxonomy" id="1182545"/>
    <lineage>
        <taxon>Eukaryota</taxon>
        <taxon>Fungi</taxon>
        <taxon>Dikarya</taxon>
        <taxon>Ascomycota</taxon>
        <taxon>Pezizomycotina</taxon>
        <taxon>Eurotiomycetes</taxon>
        <taxon>Chaetothyriomycetidae</taxon>
        <taxon>Chaetothyriales</taxon>
        <taxon>Herpotrichiellaceae</taxon>
        <taxon>Exophiala</taxon>
    </lineage>
</organism>
<reference evidence="2 3" key="1">
    <citation type="submission" date="2013-03" db="EMBL/GenBank/DDBJ databases">
        <title>The Genome Sequence of Exophiala aquamarina CBS 119918.</title>
        <authorList>
            <consortium name="The Broad Institute Genomics Platform"/>
            <person name="Cuomo C."/>
            <person name="de Hoog S."/>
            <person name="Gorbushina A."/>
            <person name="Walker B."/>
            <person name="Young S.K."/>
            <person name="Zeng Q."/>
            <person name="Gargeya S."/>
            <person name="Fitzgerald M."/>
            <person name="Haas B."/>
            <person name="Abouelleil A."/>
            <person name="Allen A.W."/>
            <person name="Alvarado L."/>
            <person name="Arachchi H.M."/>
            <person name="Berlin A.M."/>
            <person name="Chapman S.B."/>
            <person name="Gainer-Dewar J."/>
            <person name="Goldberg J."/>
            <person name="Griggs A."/>
            <person name="Gujja S."/>
            <person name="Hansen M."/>
            <person name="Howarth C."/>
            <person name="Imamovic A."/>
            <person name="Ireland A."/>
            <person name="Larimer J."/>
            <person name="McCowan C."/>
            <person name="Murphy C."/>
            <person name="Pearson M."/>
            <person name="Poon T.W."/>
            <person name="Priest M."/>
            <person name="Roberts A."/>
            <person name="Saif S."/>
            <person name="Shea T."/>
            <person name="Sisk P."/>
            <person name="Sykes S."/>
            <person name="Wortman J."/>
            <person name="Nusbaum C."/>
            <person name="Birren B."/>
        </authorList>
    </citation>
    <scope>NUCLEOTIDE SEQUENCE [LARGE SCALE GENOMIC DNA]</scope>
    <source>
        <strain evidence="2 3">CBS 119918</strain>
    </source>
</reference>
<dbReference type="EMBL" id="AMGV01000003">
    <property type="protein sequence ID" value="KEF58900.1"/>
    <property type="molecule type" value="Genomic_DNA"/>
</dbReference>
<name>A0A072PTQ4_9EURO</name>
<evidence type="ECO:0000259" key="1">
    <source>
        <dbReference type="Pfam" id="PF08241"/>
    </source>
</evidence>
<comment type="caution">
    <text evidence="2">The sequence shown here is derived from an EMBL/GenBank/DDBJ whole genome shotgun (WGS) entry which is preliminary data.</text>
</comment>
<dbReference type="PANTHER" id="PTHR43591">
    <property type="entry name" value="METHYLTRANSFERASE"/>
    <property type="match status" value="1"/>
</dbReference>
<dbReference type="AlphaFoldDB" id="A0A072PTQ4"/>
<dbReference type="CDD" id="cd02440">
    <property type="entry name" value="AdoMet_MTases"/>
    <property type="match status" value="1"/>
</dbReference>
<evidence type="ECO:0000313" key="3">
    <source>
        <dbReference type="Proteomes" id="UP000027920"/>
    </source>
</evidence>
<dbReference type="VEuPathDB" id="FungiDB:A1O9_03743"/>
<dbReference type="InterPro" id="IPR013216">
    <property type="entry name" value="Methyltransf_11"/>
</dbReference>
<accession>A0A072PTQ4</accession>
<dbReference type="OrthoDB" id="2013972at2759"/>
<dbReference type="Pfam" id="PF08241">
    <property type="entry name" value="Methyltransf_11"/>
    <property type="match status" value="1"/>
</dbReference>
<dbReference type="GO" id="GO:0008757">
    <property type="term" value="F:S-adenosylmethionine-dependent methyltransferase activity"/>
    <property type="evidence" value="ECO:0007669"/>
    <property type="project" value="InterPro"/>
</dbReference>
<sequence>MSNNMTANGDDWKDLADRLSDSKGNNLQVGITLRRMILRLNERSPFATARGVFDNGCGTGSVISYILDVFGSEIPDSALVSAADFSRHMLEKLRETKEANVAAGKQVWDRLQLHNLDAHDLSTMADGSVSHVTGGHLYFLVSNPRQALEETYRILSKGGVLALSSGKGSQNLDALHDAVEEIRPGTNLQLLQEPWSSEAGVKNELEACGFVDTETFLVDAEIRYETHDDFAKTLLLMPIMKQAIESYTEDEKKRLLVKLVQALRSRNSAEPGTLTGTSIVAFGCRN</sequence>
<keyword evidence="3" id="KW-1185">Reference proteome</keyword>
<feature type="domain" description="Methyltransferase type 11" evidence="1">
    <location>
        <begin position="54"/>
        <end position="162"/>
    </location>
</feature>
<evidence type="ECO:0000313" key="2">
    <source>
        <dbReference type="EMBL" id="KEF58900.1"/>
    </source>
</evidence>
<proteinExistence type="predicted"/>
<dbReference type="Proteomes" id="UP000027920">
    <property type="component" value="Unassembled WGS sequence"/>
</dbReference>
<dbReference type="Gene3D" id="3.40.50.150">
    <property type="entry name" value="Vaccinia Virus protein VP39"/>
    <property type="match status" value="1"/>
</dbReference>
<protein>
    <recommendedName>
        <fullName evidence="1">Methyltransferase type 11 domain-containing protein</fullName>
    </recommendedName>
</protein>
<dbReference type="PANTHER" id="PTHR43591:SF110">
    <property type="entry name" value="RHODANESE DOMAIN-CONTAINING PROTEIN"/>
    <property type="match status" value="1"/>
</dbReference>
<dbReference type="STRING" id="1182545.A0A072PTQ4"/>
<dbReference type="SUPFAM" id="SSF53335">
    <property type="entry name" value="S-adenosyl-L-methionine-dependent methyltransferases"/>
    <property type="match status" value="1"/>
</dbReference>
<dbReference type="GeneID" id="25278677"/>
<gene>
    <name evidence="2" type="ORF">A1O9_03743</name>
</gene>
<dbReference type="InterPro" id="IPR029063">
    <property type="entry name" value="SAM-dependent_MTases_sf"/>
</dbReference>